<dbReference type="InterPro" id="IPR036390">
    <property type="entry name" value="WH_DNA-bd_sf"/>
</dbReference>
<keyword evidence="3" id="KW-0238">DNA-binding</keyword>
<dbReference type="GO" id="GO:0005829">
    <property type="term" value="C:cytosol"/>
    <property type="evidence" value="ECO:0007669"/>
    <property type="project" value="TreeGrafter"/>
</dbReference>
<dbReference type="InterPro" id="IPR036388">
    <property type="entry name" value="WH-like_DNA-bd_sf"/>
</dbReference>
<organism evidence="6 7">
    <name type="scientific">Cupriavidus metallidurans (strain ATCC 43123 / DSM 2839 / NBRC 102507 / CH34)</name>
    <name type="common">Ralstonia metallidurans</name>
    <dbReference type="NCBI Taxonomy" id="266264"/>
    <lineage>
        <taxon>Bacteria</taxon>
        <taxon>Pseudomonadati</taxon>
        <taxon>Pseudomonadota</taxon>
        <taxon>Betaproteobacteria</taxon>
        <taxon>Burkholderiales</taxon>
        <taxon>Burkholderiaceae</taxon>
        <taxon>Cupriavidus</taxon>
    </lineage>
</organism>
<dbReference type="SUPFAM" id="SSF53850">
    <property type="entry name" value="Periplasmic binding protein-like II"/>
    <property type="match status" value="1"/>
</dbReference>
<keyword evidence="7" id="KW-1185">Reference proteome</keyword>
<comment type="similarity">
    <text evidence="1">Belongs to the LysR transcriptional regulatory family.</text>
</comment>
<evidence type="ECO:0000313" key="7">
    <source>
        <dbReference type="Proteomes" id="UP000002429"/>
    </source>
</evidence>
<keyword evidence="6" id="KW-0614">Plasmid</keyword>
<evidence type="ECO:0000256" key="2">
    <source>
        <dbReference type="ARBA" id="ARBA00023015"/>
    </source>
</evidence>
<dbReference type="GO" id="GO:0003700">
    <property type="term" value="F:DNA-binding transcription factor activity"/>
    <property type="evidence" value="ECO:0007669"/>
    <property type="project" value="InterPro"/>
</dbReference>
<dbReference type="HOGENOM" id="CLU_039613_6_0_4"/>
<feature type="domain" description="HTH lysR-type" evidence="5">
    <location>
        <begin position="72"/>
        <end position="129"/>
    </location>
</feature>
<dbReference type="KEGG" id="rme:Rmet_3810"/>
<dbReference type="Gene3D" id="1.10.10.10">
    <property type="entry name" value="Winged helix-like DNA-binding domain superfamily/Winged helix DNA-binding domain"/>
    <property type="match status" value="1"/>
</dbReference>
<reference evidence="7" key="1">
    <citation type="journal article" date="2010" name="PLoS ONE">
        <title>The complete genome sequence of Cupriavidus metallidurans strain CH34, a master survivalist in harsh and anthropogenic environments.</title>
        <authorList>
            <person name="Janssen P.J."/>
            <person name="Van Houdt R."/>
            <person name="Moors H."/>
            <person name="Monsieurs P."/>
            <person name="Morin N."/>
            <person name="Michaux A."/>
            <person name="Benotmane M.A."/>
            <person name="Leys N."/>
            <person name="Vallaeys T."/>
            <person name="Lapidus A."/>
            <person name="Monchy S."/>
            <person name="Medigue C."/>
            <person name="Taghavi S."/>
            <person name="McCorkle S."/>
            <person name="Dunn J."/>
            <person name="van der Lelie D."/>
            <person name="Mergeay M."/>
        </authorList>
    </citation>
    <scope>NUCLEOTIDE SEQUENCE [LARGE SCALE GENOMIC DNA]</scope>
    <source>
        <strain evidence="7">ATCC 43123 / DSM 2839 / NBRC 102507 / CH34</strain>
    </source>
</reference>
<name>Q1LGP6_CUPMC</name>
<dbReference type="CDD" id="cd08421">
    <property type="entry name" value="PBP2_LTTR_like_1"/>
    <property type="match status" value="1"/>
</dbReference>
<dbReference type="PANTHER" id="PTHR30419:SF2">
    <property type="entry name" value="LYSR FAMILY TRANSCRIPTIONAL REGULATOR"/>
    <property type="match status" value="1"/>
</dbReference>
<keyword evidence="4" id="KW-0804">Transcription</keyword>
<dbReference type="Proteomes" id="UP000002429">
    <property type="component" value="Plasmid megaplasmid"/>
</dbReference>
<proteinExistence type="inferred from homology"/>
<evidence type="ECO:0000256" key="3">
    <source>
        <dbReference type="ARBA" id="ARBA00023125"/>
    </source>
</evidence>
<evidence type="ECO:0000313" key="6">
    <source>
        <dbReference type="EMBL" id="ABF10680.1"/>
    </source>
</evidence>
<dbReference type="InterPro" id="IPR000847">
    <property type="entry name" value="LysR_HTH_N"/>
</dbReference>
<dbReference type="FunFam" id="1.10.10.10:FF:000001">
    <property type="entry name" value="LysR family transcriptional regulator"/>
    <property type="match status" value="1"/>
</dbReference>
<dbReference type="eggNOG" id="COG0583">
    <property type="taxonomic scope" value="Bacteria"/>
</dbReference>
<keyword evidence="2" id="KW-0805">Transcription regulation</keyword>
<geneLocation type="plasmid" evidence="6 7">
    <name>megaplasmid</name>
</geneLocation>
<dbReference type="Pfam" id="PF00126">
    <property type="entry name" value="HTH_1"/>
    <property type="match status" value="1"/>
</dbReference>
<dbReference type="GO" id="GO:0003677">
    <property type="term" value="F:DNA binding"/>
    <property type="evidence" value="ECO:0007669"/>
    <property type="project" value="UniProtKB-KW"/>
</dbReference>
<dbReference type="SUPFAM" id="SSF46785">
    <property type="entry name" value="Winged helix' DNA-binding domain"/>
    <property type="match status" value="1"/>
</dbReference>
<sequence length="372" mass="40671">MRLSPSGSVVTGNVFAMSPCHGASDHYRIDSAARASRKVLSPLRRIRTAMPEAPLAPRHRPAPWQQETTLRFELTDLRVFVAIAEAGSLTMGASDMHLTAPSASYRLKNLEQTVGVPLFNRTQKGMVLTAAGETMLQHARTILDNVEQLQIGMRRHTDGIEGHIRVYANSSTMCNLPVALSRFLAAYPNVNVDLEEHLSADSVRAVQEQRADIGLVAGAIDLHGLDSILYGADELLFVVPPRHPLGMRDSVSLVQALRHELVSIGSKSSNFLYLQDMATRAGIVPHVRVHAPNFPAVIRCVQEGAGIALVPRSVAAPAIAQGLVEGVVLDEPWAMREQRVVARSLQSLPDYTRAFIRFLTESSESFPDTVLR</sequence>
<dbReference type="Pfam" id="PF03466">
    <property type="entry name" value="LysR_substrate"/>
    <property type="match status" value="1"/>
</dbReference>
<gene>
    <name evidence="6" type="ordered locus">Rmet_3810</name>
</gene>
<dbReference type="AlphaFoldDB" id="Q1LGP6"/>
<protein>
    <submittedName>
        <fullName evidence="6">Transcriptional regulator, LysR family</fullName>
    </submittedName>
</protein>
<evidence type="ECO:0000259" key="5">
    <source>
        <dbReference type="PROSITE" id="PS50931"/>
    </source>
</evidence>
<dbReference type="PANTHER" id="PTHR30419">
    <property type="entry name" value="HTH-TYPE TRANSCRIPTIONAL REGULATOR YBHD"/>
    <property type="match status" value="1"/>
</dbReference>
<dbReference type="PROSITE" id="PS50931">
    <property type="entry name" value="HTH_LYSR"/>
    <property type="match status" value="1"/>
</dbReference>
<dbReference type="EMBL" id="CP000353">
    <property type="protein sequence ID" value="ABF10680.1"/>
    <property type="molecule type" value="Genomic_DNA"/>
</dbReference>
<dbReference type="Gene3D" id="3.40.190.290">
    <property type="match status" value="1"/>
</dbReference>
<dbReference type="InterPro" id="IPR050950">
    <property type="entry name" value="HTH-type_LysR_regulators"/>
</dbReference>
<evidence type="ECO:0000256" key="1">
    <source>
        <dbReference type="ARBA" id="ARBA00009437"/>
    </source>
</evidence>
<evidence type="ECO:0000256" key="4">
    <source>
        <dbReference type="ARBA" id="ARBA00023163"/>
    </source>
</evidence>
<dbReference type="InterPro" id="IPR005119">
    <property type="entry name" value="LysR_subst-bd"/>
</dbReference>
<accession>Q1LGP6</accession>